<evidence type="ECO:0000256" key="1">
    <source>
        <dbReference type="ARBA" id="ARBA00004304"/>
    </source>
</evidence>
<keyword evidence="9" id="KW-0999">Mitochondrion inner membrane</keyword>
<feature type="region of interest" description="Disordered" evidence="10">
    <location>
        <begin position="284"/>
        <end position="308"/>
    </location>
</feature>
<keyword evidence="9" id="KW-0813">Transport</keyword>
<evidence type="ECO:0000256" key="3">
    <source>
        <dbReference type="ARBA" id="ARBA00020726"/>
    </source>
</evidence>
<feature type="region of interest" description="Disordered" evidence="10">
    <location>
        <begin position="221"/>
        <end position="254"/>
    </location>
</feature>
<comment type="subunit">
    <text evidence="9">Component of the TIM23 complex.</text>
</comment>
<keyword evidence="8 9" id="KW-0472">Membrane</keyword>
<comment type="subcellular location">
    <subcellularLocation>
        <location evidence="9">Mitochondrion inner membrane</location>
        <topology evidence="9">Single-pass membrane protein</topology>
    </subcellularLocation>
    <subcellularLocation>
        <location evidence="1">Mitochondrion membrane</location>
        <topology evidence="1">Single-pass membrane protein</topology>
    </subcellularLocation>
</comment>
<feature type="compositionally biased region" description="Basic and acidic residues" evidence="10">
    <location>
        <begin position="234"/>
        <end position="254"/>
    </location>
</feature>
<keyword evidence="7 9" id="KW-0496">Mitochondrion</keyword>
<dbReference type="PANTHER" id="PTHR13032:SF6">
    <property type="entry name" value="MITOCHONDRIAL IMPORT INNER MEMBRANE TRANSLOCASE SUBUNIT TIM21"/>
    <property type="match status" value="1"/>
</dbReference>
<name>A0A0D6EI20_SPOSA</name>
<organism evidence="11 12">
    <name type="scientific">Sporidiobolus salmonicolor</name>
    <name type="common">Yeast-like fungus</name>
    <name type="synonym">Sporobolomyces salmonicolor</name>
    <dbReference type="NCBI Taxonomy" id="5005"/>
    <lineage>
        <taxon>Eukaryota</taxon>
        <taxon>Fungi</taxon>
        <taxon>Dikarya</taxon>
        <taxon>Basidiomycota</taxon>
        <taxon>Pucciniomycotina</taxon>
        <taxon>Microbotryomycetes</taxon>
        <taxon>Sporidiobolales</taxon>
        <taxon>Sporidiobolaceae</taxon>
        <taxon>Sporobolomyces</taxon>
    </lineage>
</organism>
<evidence type="ECO:0000256" key="8">
    <source>
        <dbReference type="ARBA" id="ARBA00023136"/>
    </source>
</evidence>
<keyword evidence="6 9" id="KW-1133">Transmembrane helix</keyword>
<evidence type="ECO:0000256" key="5">
    <source>
        <dbReference type="ARBA" id="ARBA00022946"/>
    </source>
</evidence>
<keyword evidence="4 9" id="KW-0812">Transmembrane</keyword>
<feature type="compositionally biased region" description="Pro residues" evidence="10">
    <location>
        <begin position="31"/>
        <end position="40"/>
    </location>
</feature>
<proteinExistence type="inferred from homology"/>
<evidence type="ECO:0000313" key="11">
    <source>
        <dbReference type="EMBL" id="CEQ39205.1"/>
    </source>
</evidence>
<reference evidence="12" key="1">
    <citation type="submission" date="2015-02" db="EMBL/GenBank/DDBJ databases">
        <authorList>
            <person name="Gon?alves P."/>
        </authorList>
    </citation>
    <scope>NUCLEOTIDE SEQUENCE [LARGE SCALE GENOMIC DNA]</scope>
</reference>
<gene>
    <name evidence="11" type="primary">SPOSA6832_00731</name>
</gene>
<feature type="region of interest" description="Disordered" evidence="10">
    <location>
        <begin position="1"/>
        <end position="71"/>
    </location>
</feature>
<evidence type="ECO:0000256" key="6">
    <source>
        <dbReference type="ARBA" id="ARBA00022989"/>
    </source>
</evidence>
<dbReference type="InterPro" id="IPR013261">
    <property type="entry name" value="Tim21"/>
</dbReference>
<dbReference type="AlphaFoldDB" id="A0A0D6EI20"/>
<protein>
    <recommendedName>
        <fullName evidence="3 9">Mitochondrial import inner membrane translocase subunit Tim21</fullName>
    </recommendedName>
</protein>
<keyword evidence="9" id="KW-0811">Translocation</keyword>
<evidence type="ECO:0000256" key="10">
    <source>
        <dbReference type="SAM" id="MobiDB-lite"/>
    </source>
</evidence>
<dbReference type="InterPro" id="IPR038552">
    <property type="entry name" value="Tim21_IMS_sf"/>
</dbReference>
<evidence type="ECO:0000313" key="12">
    <source>
        <dbReference type="Proteomes" id="UP000243876"/>
    </source>
</evidence>
<sequence length="374" mass="40986">MARPMMLRIAKQLPVKRPLSSPSIRLLATSAPPPRPPPSAHPYLSQLSSSDTSPSSSATAGPHVGPFPLPSHERDARIAASQRKWRQLGTGQKIGVAAKQGSSLVVVLAGAGLCALVFWAVGSELWSEASPTRVFEDCVERVRDDHELPTILAPPLTFHGAASTSHMRRARRISHSHSIDPQTGTETLFVRFWVEGVDPSQPVEETWLDWAKKWIGPAVWEDSHRPGAYQPKMSSEEREAEEKSEKQRIKRAEDERKRSSWGGWILSGLGGAFGGMVGGLRGAKGGEEGASTPGGGLFGRARKPKLGEHTTGEVVAELQKDPKTGHFVYKQLFVAIPDTQTPNYYRHNINTATVEPQEGKGWDRLRIWQRSKVG</sequence>
<keyword evidence="12" id="KW-1185">Reference proteome</keyword>
<evidence type="ECO:0000256" key="7">
    <source>
        <dbReference type="ARBA" id="ARBA00023128"/>
    </source>
</evidence>
<keyword evidence="5" id="KW-0809">Transit peptide</keyword>
<dbReference type="EMBL" id="CENE01000002">
    <property type="protein sequence ID" value="CEQ39205.1"/>
    <property type="molecule type" value="Genomic_DNA"/>
</dbReference>
<dbReference type="OrthoDB" id="436405at2759"/>
<evidence type="ECO:0000256" key="9">
    <source>
        <dbReference type="RuleBase" id="RU367142"/>
    </source>
</evidence>
<comment type="function">
    <text evidence="9">Essential component of the TIM23 complex, a complex that mediates the translocation of transit peptide-containing proteins across the mitochondrial inner membrane.</text>
</comment>
<dbReference type="GO" id="GO:0030150">
    <property type="term" value="P:protein import into mitochondrial matrix"/>
    <property type="evidence" value="ECO:0007669"/>
    <property type="project" value="UniProtKB-UniRule"/>
</dbReference>
<evidence type="ECO:0000256" key="2">
    <source>
        <dbReference type="ARBA" id="ARBA00010867"/>
    </source>
</evidence>
<accession>A0A0D6EI20</accession>
<dbReference type="GO" id="GO:0005744">
    <property type="term" value="C:TIM23 mitochondrial import inner membrane translocase complex"/>
    <property type="evidence" value="ECO:0007669"/>
    <property type="project" value="UniProtKB-UniRule"/>
</dbReference>
<dbReference type="Pfam" id="PF08294">
    <property type="entry name" value="TIM21"/>
    <property type="match status" value="1"/>
</dbReference>
<dbReference type="PANTHER" id="PTHR13032">
    <property type="entry name" value="MITOCHONDRIAL IMPORT INNER MEMBRANE TRANSLOCASE SUBUNIT TIM21"/>
    <property type="match status" value="1"/>
</dbReference>
<dbReference type="Proteomes" id="UP000243876">
    <property type="component" value="Unassembled WGS sequence"/>
</dbReference>
<feature type="compositionally biased region" description="Low complexity" evidence="10">
    <location>
        <begin position="41"/>
        <end position="57"/>
    </location>
</feature>
<keyword evidence="9" id="KW-0653">Protein transport</keyword>
<comment type="similarity">
    <text evidence="2 9">Belongs to the TIM21 family.</text>
</comment>
<evidence type="ECO:0000256" key="4">
    <source>
        <dbReference type="ARBA" id="ARBA00022692"/>
    </source>
</evidence>
<dbReference type="Gene3D" id="3.10.450.320">
    <property type="entry name" value="Mitochondrial import inner membrane translocase subunit Tim21"/>
    <property type="match status" value="1"/>
</dbReference>
<feature type="transmembrane region" description="Helical" evidence="9">
    <location>
        <begin position="103"/>
        <end position="122"/>
    </location>
</feature>